<reference evidence="2" key="1">
    <citation type="journal article" date="2017" name="Genome Biol.">
        <title>Comparative genomics reveals high biological diversity and specific adaptations in the industrially and medically important fungal genus Aspergillus.</title>
        <authorList>
            <person name="de Vries R.P."/>
            <person name="Riley R."/>
            <person name="Wiebenga A."/>
            <person name="Aguilar-Osorio G."/>
            <person name="Amillis S."/>
            <person name="Uchima C.A."/>
            <person name="Anderluh G."/>
            <person name="Asadollahi M."/>
            <person name="Askin M."/>
            <person name="Barry K."/>
            <person name="Battaglia E."/>
            <person name="Bayram O."/>
            <person name="Benocci T."/>
            <person name="Braus-Stromeyer S.A."/>
            <person name="Caldana C."/>
            <person name="Canovas D."/>
            <person name="Cerqueira G.C."/>
            <person name="Chen F."/>
            <person name="Chen W."/>
            <person name="Choi C."/>
            <person name="Clum A."/>
            <person name="Dos Santos R.A."/>
            <person name="Damasio A.R."/>
            <person name="Diallinas G."/>
            <person name="Emri T."/>
            <person name="Fekete E."/>
            <person name="Flipphi M."/>
            <person name="Freyberg S."/>
            <person name="Gallo A."/>
            <person name="Gournas C."/>
            <person name="Habgood R."/>
            <person name="Hainaut M."/>
            <person name="Harispe M.L."/>
            <person name="Henrissat B."/>
            <person name="Hilden K.S."/>
            <person name="Hope R."/>
            <person name="Hossain A."/>
            <person name="Karabika E."/>
            <person name="Karaffa L."/>
            <person name="Karanyi Z."/>
            <person name="Krasevec N."/>
            <person name="Kuo A."/>
            <person name="Kusch H."/>
            <person name="LaButti K."/>
            <person name="Lagendijk E.L."/>
            <person name="Lapidus A."/>
            <person name="Levasseur A."/>
            <person name="Lindquist E."/>
            <person name="Lipzen A."/>
            <person name="Logrieco A.F."/>
            <person name="MacCabe A."/>
            <person name="Maekelae M.R."/>
            <person name="Malavazi I."/>
            <person name="Melin P."/>
            <person name="Meyer V."/>
            <person name="Mielnichuk N."/>
            <person name="Miskei M."/>
            <person name="Molnar A.P."/>
            <person name="Mule G."/>
            <person name="Ngan C.Y."/>
            <person name="Orejas M."/>
            <person name="Orosz E."/>
            <person name="Ouedraogo J.P."/>
            <person name="Overkamp K.M."/>
            <person name="Park H.-S."/>
            <person name="Perrone G."/>
            <person name="Piumi F."/>
            <person name="Punt P.J."/>
            <person name="Ram A.F."/>
            <person name="Ramon A."/>
            <person name="Rauscher S."/>
            <person name="Record E."/>
            <person name="Riano-Pachon D.M."/>
            <person name="Robert V."/>
            <person name="Roehrig J."/>
            <person name="Ruller R."/>
            <person name="Salamov A."/>
            <person name="Salih N.S."/>
            <person name="Samson R.A."/>
            <person name="Sandor E."/>
            <person name="Sanguinetti M."/>
            <person name="Schuetze T."/>
            <person name="Sepcic K."/>
            <person name="Shelest E."/>
            <person name="Sherlock G."/>
            <person name="Sophianopoulou V."/>
            <person name="Squina F.M."/>
            <person name="Sun H."/>
            <person name="Susca A."/>
            <person name="Todd R.B."/>
            <person name="Tsang A."/>
            <person name="Unkles S.E."/>
            <person name="van de Wiele N."/>
            <person name="van Rossen-Uffink D."/>
            <person name="Oliveira J.V."/>
            <person name="Vesth T.C."/>
            <person name="Visser J."/>
            <person name="Yu J.-H."/>
            <person name="Zhou M."/>
            <person name="Andersen M.R."/>
            <person name="Archer D.B."/>
            <person name="Baker S.E."/>
            <person name="Benoit I."/>
            <person name="Brakhage A.A."/>
            <person name="Braus G.H."/>
            <person name="Fischer R."/>
            <person name="Frisvad J.C."/>
            <person name="Goldman G.H."/>
            <person name="Houbraken J."/>
            <person name="Oakley B."/>
            <person name="Pocsi I."/>
            <person name="Scazzocchio C."/>
            <person name="Seiboth B."/>
            <person name="vanKuyk P.A."/>
            <person name="Wortman J."/>
            <person name="Dyer P.S."/>
            <person name="Grigoriev I.V."/>
        </authorList>
    </citation>
    <scope>NUCLEOTIDE SEQUENCE [LARGE SCALE GENOMIC DNA]</scope>
    <source>
        <strain evidence="2">CBS 101740 / IMI 381727 / IBT 21946</strain>
    </source>
</reference>
<name>A0A1L9UAB1_ASPBC</name>
<accession>A0A1L9UAB1</accession>
<dbReference type="OMA" id="HSQAICE"/>
<evidence type="ECO:0000313" key="1">
    <source>
        <dbReference type="EMBL" id="OJJ68503.1"/>
    </source>
</evidence>
<gene>
    <name evidence="1" type="ORF">ASPBRDRAFT_198938</name>
</gene>
<protein>
    <submittedName>
        <fullName evidence="1">Uncharacterized protein</fullName>
    </submittedName>
</protein>
<proteinExistence type="predicted"/>
<evidence type="ECO:0000313" key="2">
    <source>
        <dbReference type="Proteomes" id="UP000184499"/>
    </source>
</evidence>
<keyword evidence="2" id="KW-1185">Reference proteome</keyword>
<dbReference type="OrthoDB" id="3014581at2759"/>
<dbReference type="AlphaFoldDB" id="A0A1L9UAB1"/>
<dbReference type="EMBL" id="KV878690">
    <property type="protein sequence ID" value="OJJ68503.1"/>
    <property type="molecule type" value="Genomic_DNA"/>
</dbReference>
<sequence>MSVSYTSDTDDQFITGAGVSYEFPPAVPTSMSASIARIEFASLCEETVNQLPVSGLDPKECGYGAVLGLGARFQNYLKDLSVFFQPDLTSIRQSQAICEERPYIA</sequence>
<dbReference type="STRING" id="767769.A0A1L9UAB1"/>
<organism evidence="1 2">
    <name type="scientific">Aspergillus brasiliensis (strain CBS 101740 / IMI 381727 / IBT 21946)</name>
    <dbReference type="NCBI Taxonomy" id="767769"/>
    <lineage>
        <taxon>Eukaryota</taxon>
        <taxon>Fungi</taxon>
        <taxon>Dikarya</taxon>
        <taxon>Ascomycota</taxon>
        <taxon>Pezizomycotina</taxon>
        <taxon>Eurotiomycetes</taxon>
        <taxon>Eurotiomycetidae</taxon>
        <taxon>Eurotiales</taxon>
        <taxon>Aspergillaceae</taxon>
        <taxon>Aspergillus</taxon>
        <taxon>Aspergillus subgen. Circumdati</taxon>
    </lineage>
</organism>
<dbReference type="VEuPathDB" id="FungiDB:ASPBRDRAFT_198938"/>
<dbReference type="RefSeq" id="XP_067475752.1">
    <property type="nucleotide sequence ID" value="XM_067621262.1"/>
</dbReference>
<dbReference type="GeneID" id="93573750"/>
<dbReference type="Proteomes" id="UP000184499">
    <property type="component" value="Unassembled WGS sequence"/>
</dbReference>